<sequence length="298" mass="33168">MIGKHLTKMLLDKGYEVIVMSRKLGVESQESGISFAKWDVDNQTIDANAIAKADHIIHLAGASVAEKRWTAKRKKEIVDSRTQSSALIVKALKEIPNHVKAVISMSAIGWYGADTEESLQHGFKEDAKADTEFLGATCKVWEESIEPVALNKRLVKLRTGIVLSNTGGAFVEFKKPLKTGVATVFGNGKQVVSWIHIDDLCRMFIHAIEHEEMNGVYNAVATHPLTNKELMISLGKKMRGQFFIPVFIPAFLLKIILGEMSIELLKSARVNNDKIKSTGFYFLYPTIDAALKNLINRK</sequence>
<dbReference type="AlphaFoldDB" id="A0A1J5SMV3"/>
<evidence type="ECO:0000313" key="4">
    <source>
        <dbReference type="EMBL" id="OIR02996.1"/>
    </source>
</evidence>
<dbReference type="InterPro" id="IPR010099">
    <property type="entry name" value="SDR39U1"/>
</dbReference>
<reference evidence="4" key="1">
    <citation type="submission" date="2016-10" db="EMBL/GenBank/DDBJ databases">
        <title>Sequence of Gallionella enrichment culture.</title>
        <authorList>
            <person name="Poehlein A."/>
            <person name="Muehling M."/>
            <person name="Daniel R."/>
        </authorList>
    </citation>
    <scope>NUCLEOTIDE SEQUENCE</scope>
</reference>
<comment type="caution">
    <text evidence="4">The sequence shown here is derived from an EMBL/GenBank/DDBJ whole genome shotgun (WGS) entry which is preliminary data.</text>
</comment>
<dbReference type="Gene3D" id="3.40.50.720">
    <property type="entry name" value="NAD(P)-binding Rossmann-like Domain"/>
    <property type="match status" value="1"/>
</dbReference>
<proteinExistence type="predicted"/>
<dbReference type="PANTHER" id="PTHR11092">
    <property type="entry name" value="SUGAR NUCLEOTIDE EPIMERASE RELATED"/>
    <property type="match status" value="1"/>
</dbReference>
<evidence type="ECO:0000256" key="1">
    <source>
        <dbReference type="SAM" id="Phobius"/>
    </source>
</evidence>
<organism evidence="4">
    <name type="scientific">mine drainage metagenome</name>
    <dbReference type="NCBI Taxonomy" id="410659"/>
    <lineage>
        <taxon>unclassified sequences</taxon>
        <taxon>metagenomes</taxon>
        <taxon>ecological metagenomes</taxon>
    </lineage>
</organism>
<gene>
    <name evidence="4" type="ORF">GALL_149960</name>
</gene>
<dbReference type="Pfam" id="PF01370">
    <property type="entry name" value="Epimerase"/>
    <property type="match status" value="2"/>
</dbReference>
<feature type="transmembrane region" description="Helical" evidence="1">
    <location>
        <begin position="242"/>
        <end position="262"/>
    </location>
</feature>
<dbReference type="SUPFAM" id="SSF51735">
    <property type="entry name" value="NAD(P)-binding Rossmann-fold domains"/>
    <property type="match status" value="1"/>
</dbReference>
<feature type="domain" description="NAD-dependent epimerase/dehydratase" evidence="2">
    <location>
        <begin position="182"/>
        <end position="218"/>
    </location>
</feature>
<dbReference type="Pfam" id="PF08338">
    <property type="entry name" value="DUF1731"/>
    <property type="match status" value="1"/>
</dbReference>
<dbReference type="EMBL" id="MLJW01000070">
    <property type="protein sequence ID" value="OIR02996.1"/>
    <property type="molecule type" value="Genomic_DNA"/>
</dbReference>
<evidence type="ECO:0000259" key="2">
    <source>
        <dbReference type="Pfam" id="PF01370"/>
    </source>
</evidence>
<keyword evidence="1" id="KW-1133">Transmembrane helix</keyword>
<protein>
    <submittedName>
        <fullName evidence="4">Epimerase family protein</fullName>
    </submittedName>
</protein>
<dbReference type="InterPro" id="IPR013549">
    <property type="entry name" value="DUF1731"/>
</dbReference>
<evidence type="ECO:0000259" key="3">
    <source>
        <dbReference type="Pfam" id="PF08338"/>
    </source>
</evidence>
<keyword evidence="1" id="KW-0812">Transmembrane</keyword>
<feature type="domain" description="DUF1731" evidence="3">
    <location>
        <begin position="248"/>
        <end position="294"/>
    </location>
</feature>
<dbReference type="NCBIfam" id="TIGR01777">
    <property type="entry name" value="yfcH"/>
    <property type="match status" value="1"/>
</dbReference>
<keyword evidence="1" id="KW-0472">Membrane</keyword>
<accession>A0A1J5SMV3</accession>
<dbReference type="InterPro" id="IPR036291">
    <property type="entry name" value="NAD(P)-bd_dom_sf"/>
</dbReference>
<dbReference type="PANTHER" id="PTHR11092:SF0">
    <property type="entry name" value="EPIMERASE FAMILY PROTEIN SDR39U1"/>
    <property type="match status" value="1"/>
</dbReference>
<dbReference type="InterPro" id="IPR001509">
    <property type="entry name" value="Epimerase_deHydtase"/>
</dbReference>
<name>A0A1J5SMV3_9ZZZZ</name>
<feature type="domain" description="NAD-dependent epimerase/dehydratase" evidence="2">
    <location>
        <begin position="1"/>
        <end position="117"/>
    </location>
</feature>